<evidence type="ECO:0000256" key="5">
    <source>
        <dbReference type="ARBA" id="ARBA00022840"/>
    </source>
</evidence>
<keyword evidence="4" id="KW-0418">Kinase</keyword>
<evidence type="ECO:0000256" key="1">
    <source>
        <dbReference type="ARBA" id="ARBA00022527"/>
    </source>
</evidence>
<evidence type="ECO:0000259" key="6">
    <source>
        <dbReference type="PROSITE" id="PS50011"/>
    </source>
</evidence>
<dbReference type="EMBL" id="CAJNOQ010005653">
    <property type="protein sequence ID" value="CAF1106558.1"/>
    <property type="molecule type" value="Genomic_DNA"/>
</dbReference>
<evidence type="ECO:0000313" key="10">
    <source>
        <dbReference type="EMBL" id="CAF3871244.1"/>
    </source>
</evidence>
<dbReference type="GO" id="GO:0007059">
    <property type="term" value="P:chromosome segregation"/>
    <property type="evidence" value="ECO:0007669"/>
    <property type="project" value="TreeGrafter"/>
</dbReference>
<gene>
    <name evidence="8" type="ORF">GPM918_LOCUS19019</name>
    <name evidence="7" type="ORF">OVA965_LOCUS4856</name>
    <name evidence="10" type="ORF">SRO942_LOCUS19017</name>
    <name evidence="9" type="ORF">TMI583_LOCUS4854</name>
</gene>
<dbReference type="PROSITE" id="PS00108">
    <property type="entry name" value="PROTEIN_KINASE_ST"/>
    <property type="match status" value="1"/>
</dbReference>
<evidence type="ECO:0000313" key="9">
    <source>
        <dbReference type="EMBL" id="CAF3588747.1"/>
    </source>
</evidence>
<dbReference type="SUPFAM" id="SSF56112">
    <property type="entry name" value="Protein kinase-like (PK-like)"/>
    <property type="match status" value="1"/>
</dbReference>
<dbReference type="GO" id="GO:0005634">
    <property type="term" value="C:nucleus"/>
    <property type="evidence" value="ECO:0007669"/>
    <property type="project" value="TreeGrafter"/>
</dbReference>
<accession>A0A814PJ40</accession>
<dbReference type="Pfam" id="PF00069">
    <property type="entry name" value="Pkinase"/>
    <property type="match status" value="1"/>
</dbReference>
<comment type="caution">
    <text evidence="8">The sequence shown here is derived from an EMBL/GenBank/DDBJ whole genome shotgun (WGS) entry which is preliminary data.</text>
</comment>
<dbReference type="PANTHER" id="PTHR22974">
    <property type="entry name" value="MIXED LINEAGE PROTEIN KINASE"/>
    <property type="match status" value="1"/>
</dbReference>
<dbReference type="SMART" id="SM00220">
    <property type="entry name" value="S_TKc"/>
    <property type="match status" value="1"/>
</dbReference>
<proteinExistence type="predicted"/>
<dbReference type="GO" id="GO:0034501">
    <property type="term" value="P:protein localization to kinetochore"/>
    <property type="evidence" value="ECO:0007669"/>
    <property type="project" value="TreeGrafter"/>
</dbReference>
<dbReference type="EMBL" id="CAJOBA010001312">
    <property type="protein sequence ID" value="CAF3588747.1"/>
    <property type="molecule type" value="Genomic_DNA"/>
</dbReference>
<keyword evidence="1" id="KW-0723">Serine/threonine-protein kinase</keyword>
<evidence type="ECO:0000256" key="2">
    <source>
        <dbReference type="ARBA" id="ARBA00022679"/>
    </source>
</evidence>
<evidence type="ECO:0000256" key="3">
    <source>
        <dbReference type="ARBA" id="ARBA00022741"/>
    </source>
</evidence>
<evidence type="ECO:0000313" key="7">
    <source>
        <dbReference type="EMBL" id="CAF0805129.1"/>
    </source>
</evidence>
<evidence type="ECO:0000313" key="11">
    <source>
        <dbReference type="Proteomes" id="UP000663829"/>
    </source>
</evidence>
<dbReference type="Proteomes" id="UP000681722">
    <property type="component" value="Unassembled WGS sequence"/>
</dbReference>
<dbReference type="OrthoDB" id="1277691at2759"/>
<keyword evidence="5" id="KW-0067">ATP-binding</keyword>
<dbReference type="Proteomes" id="UP000663829">
    <property type="component" value="Unassembled WGS sequence"/>
</dbReference>
<keyword evidence="2" id="KW-0808">Transferase</keyword>
<dbReference type="InterPro" id="IPR008271">
    <property type="entry name" value="Ser/Thr_kinase_AS"/>
</dbReference>
<dbReference type="EMBL" id="CAJOBC010005654">
    <property type="protein sequence ID" value="CAF3871244.1"/>
    <property type="molecule type" value="Genomic_DNA"/>
</dbReference>
<dbReference type="GO" id="GO:0033316">
    <property type="term" value="P:meiotic spindle assembly checkpoint signaling"/>
    <property type="evidence" value="ECO:0007669"/>
    <property type="project" value="TreeGrafter"/>
</dbReference>
<dbReference type="EMBL" id="CAJNOK010001312">
    <property type="protein sequence ID" value="CAF0805129.1"/>
    <property type="molecule type" value="Genomic_DNA"/>
</dbReference>
<dbReference type="GO" id="GO:0005524">
    <property type="term" value="F:ATP binding"/>
    <property type="evidence" value="ECO:0007669"/>
    <property type="project" value="UniProtKB-KW"/>
</dbReference>
<evidence type="ECO:0000256" key="4">
    <source>
        <dbReference type="ARBA" id="ARBA00022777"/>
    </source>
</evidence>
<dbReference type="InterPro" id="IPR000719">
    <property type="entry name" value="Prot_kinase_dom"/>
</dbReference>
<name>A0A814PJ40_9BILA</name>
<keyword evidence="11" id="KW-1185">Reference proteome</keyword>
<dbReference type="Proteomes" id="UP000682733">
    <property type="component" value="Unassembled WGS sequence"/>
</dbReference>
<dbReference type="PANTHER" id="PTHR22974:SF21">
    <property type="entry name" value="DUAL SPECIFICITY PROTEIN KINASE TTK"/>
    <property type="match status" value="1"/>
</dbReference>
<organism evidence="8 11">
    <name type="scientific">Didymodactylos carnosus</name>
    <dbReference type="NCBI Taxonomy" id="1234261"/>
    <lineage>
        <taxon>Eukaryota</taxon>
        <taxon>Metazoa</taxon>
        <taxon>Spiralia</taxon>
        <taxon>Gnathifera</taxon>
        <taxon>Rotifera</taxon>
        <taxon>Eurotatoria</taxon>
        <taxon>Bdelloidea</taxon>
        <taxon>Philodinida</taxon>
        <taxon>Philodinidae</taxon>
        <taxon>Didymodactylos</taxon>
    </lineage>
</organism>
<reference evidence="8" key="1">
    <citation type="submission" date="2021-02" db="EMBL/GenBank/DDBJ databases">
        <authorList>
            <person name="Nowell W R."/>
        </authorList>
    </citation>
    <scope>NUCLEOTIDE SEQUENCE</scope>
</reference>
<dbReference type="Proteomes" id="UP000677228">
    <property type="component" value="Unassembled WGS sequence"/>
</dbReference>
<keyword evidence="3" id="KW-0547">Nucleotide-binding</keyword>
<dbReference type="GO" id="GO:0007094">
    <property type="term" value="P:mitotic spindle assembly checkpoint signaling"/>
    <property type="evidence" value="ECO:0007669"/>
    <property type="project" value="TreeGrafter"/>
</dbReference>
<dbReference type="GO" id="GO:0004674">
    <property type="term" value="F:protein serine/threonine kinase activity"/>
    <property type="evidence" value="ECO:0007669"/>
    <property type="project" value="UniProtKB-KW"/>
</dbReference>
<dbReference type="PROSITE" id="PS50011">
    <property type="entry name" value="PROTEIN_KINASE_DOM"/>
    <property type="match status" value="1"/>
</dbReference>
<dbReference type="Gene3D" id="1.10.510.10">
    <property type="entry name" value="Transferase(Phosphotransferase) domain 1"/>
    <property type="match status" value="1"/>
</dbReference>
<evidence type="ECO:0000313" key="8">
    <source>
        <dbReference type="EMBL" id="CAF1106558.1"/>
    </source>
</evidence>
<dbReference type="GO" id="GO:0000776">
    <property type="term" value="C:kinetochore"/>
    <property type="evidence" value="ECO:0007669"/>
    <property type="project" value="TreeGrafter"/>
</dbReference>
<protein>
    <recommendedName>
        <fullName evidence="6">Protein kinase domain-containing protein</fullName>
    </recommendedName>
</protein>
<dbReference type="GO" id="GO:0004712">
    <property type="term" value="F:protein serine/threonine/tyrosine kinase activity"/>
    <property type="evidence" value="ECO:0007669"/>
    <property type="project" value="TreeGrafter"/>
</dbReference>
<dbReference type="InterPro" id="IPR011009">
    <property type="entry name" value="Kinase-like_dom_sf"/>
</dbReference>
<sequence>MGLGLSSDPSPPTFPLYGQNQYDSLSSFTIHGQTYQIITVIGHGGEAIVYLCTDSYGYQYAVKVFDFSHIPYSGLVKRVEKFSKEGRILQLLGMRSKYFIRVVDYDYVPSEKRAYLVMELGSGSLRQYLQGRPLEEPYRKIYWRQIVSIIRTLEEANIVHGDIKPENLILVNDTLKVTDLGLAFRLASTRTSVKRPAARGTLDYMAPEVLTKRYGYKADVYSAGCILYEMTYGAPPYSLIFDRFEKIEALRYGFPIQYAPIAEPSLINLIQLCLQYDSRLRPNAQQLKYHSYTRR</sequence>
<dbReference type="AlphaFoldDB" id="A0A814PJ40"/>
<feature type="domain" description="Protein kinase" evidence="6">
    <location>
        <begin position="35"/>
        <end position="293"/>
    </location>
</feature>